<accession>A0A9D3XD03</accession>
<name>A0A9D3XD03_9SAUR</name>
<evidence type="ECO:0000313" key="3">
    <source>
        <dbReference type="Proteomes" id="UP000827986"/>
    </source>
</evidence>
<feature type="region of interest" description="Disordered" evidence="1">
    <location>
        <begin position="1"/>
        <end position="25"/>
    </location>
</feature>
<protein>
    <submittedName>
        <fullName evidence="2">Uncharacterized protein</fullName>
    </submittedName>
</protein>
<dbReference type="Proteomes" id="UP000827986">
    <property type="component" value="Unassembled WGS sequence"/>
</dbReference>
<keyword evidence="3" id="KW-1185">Reference proteome</keyword>
<dbReference type="AlphaFoldDB" id="A0A9D3XD03"/>
<proteinExistence type="predicted"/>
<gene>
    <name evidence="2" type="ORF">KIL84_010652</name>
</gene>
<evidence type="ECO:0000313" key="2">
    <source>
        <dbReference type="EMBL" id="KAH1176950.1"/>
    </source>
</evidence>
<evidence type="ECO:0000256" key="1">
    <source>
        <dbReference type="SAM" id="MobiDB-lite"/>
    </source>
</evidence>
<reference evidence="2" key="1">
    <citation type="submission" date="2021-09" db="EMBL/GenBank/DDBJ databases">
        <title>The genome of Mauremys mutica provides insights into the evolution of semi-aquatic lifestyle.</title>
        <authorList>
            <person name="Gong S."/>
            <person name="Gao Y."/>
        </authorList>
    </citation>
    <scope>NUCLEOTIDE SEQUENCE</scope>
    <source>
        <strain evidence="2">MM-2020</strain>
        <tissue evidence="2">Muscle</tissue>
    </source>
</reference>
<sequence length="121" mass="11824">MGLGSGSPGGRRGVALPLQTSPTAAGRGDGYFPGCQLASPPAQCHGLLGPPPQPVSWVLAGQGLPGTGVGAVSAPAQHREARLSPAGHSALQLHCGCQEGLPTAPAHPALALSPCGVGSWN</sequence>
<dbReference type="EMBL" id="JAHDVG010000474">
    <property type="protein sequence ID" value="KAH1176950.1"/>
    <property type="molecule type" value="Genomic_DNA"/>
</dbReference>
<feature type="compositionally biased region" description="Gly residues" evidence="1">
    <location>
        <begin position="1"/>
        <end position="12"/>
    </location>
</feature>
<organism evidence="2 3">
    <name type="scientific">Mauremys mutica</name>
    <name type="common">yellowpond turtle</name>
    <dbReference type="NCBI Taxonomy" id="74926"/>
    <lineage>
        <taxon>Eukaryota</taxon>
        <taxon>Metazoa</taxon>
        <taxon>Chordata</taxon>
        <taxon>Craniata</taxon>
        <taxon>Vertebrata</taxon>
        <taxon>Euteleostomi</taxon>
        <taxon>Archelosauria</taxon>
        <taxon>Testudinata</taxon>
        <taxon>Testudines</taxon>
        <taxon>Cryptodira</taxon>
        <taxon>Durocryptodira</taxon>
        <taxon>Testudinoidea</taxon>
        <taxon>Geoemydidae</taxon>
        <taxon>Geoemydinae</taxon>
        <taxon>Mauremys</taxon>
    </lineage>
</organism>
<comment type="caution">
    <text evidence="2">The sequence shown here is derived from an EMBL/GenBank/DDBJ whole genome shotgun (WGS) entry which is preliminary data.</text>
</comment>